<dbReference type="FunFam" id="3.40.50.300:FF:000216">
    <property type="entry name" value="Type VII secretion ATPase EccA"/>
    <property type="match status" value="1"/>
</dbReference>
<proteinExistence type="inferred from homology"/>
<accession>A0A1V0SB36</accession>
<dbReference type="SMART" id="SM00382">
    <property type="entry name" value="AAA"/>
    <property type="match status" value="1"/>
</dbReference>
<dbReference type="Gene3D" id="3.40.50.300">
    <property type="entry name" value="P-loop containing nucleotide triphosphate hydrolases"/>
    <property type="match status" value="1"/>
</dbReference>
<evidence type="ECO:0000259" key="5">
    <source>
        <dbReference type="SMART" id="SM00382"/>
    </source>
</evidence>
<keyword evidence="2" id="KW-0547">Nucleotide-binding</keyword>
<dbReference type="GO" id="GO:0016887">
    <property type="term" value="F:ATP hydrolysis activity"/>
    <property type="evidence" value="ECO:0007669"/>
    <property type="project" value="InterPro"/>
</dbReference>
<evidence type="ECO:0000256" key="4">
    <source>
        <dbReference type="SAM" id="Coils"/>
    </source>
</evidence>
<organism evidence="6">
    <name type="scientific">Catovirus CTV1</name>
    <dbReference type="NCBI Taxonomy" id="1977631"/>
    <lineage>
        <taxon>Viruses</taxon>
        <taxon>Varidnaviria</taxon>
        <taxon>Bamfordvirae</taxon>
        <taxon>Nucleocytoviricota</taxon>
        <taxon>Megaviricetes</taxon>
        <taxon>Imitervirales</taxon>
        <taxon>Mimiviridae</taxon>
        <taxon>Klosneuvirinae</taxon>
        <taxon>Catovirus</taxon>
    </lineage>
</organism>
<dbReference type="EMBL" id="KY684083">
    <property type="protein sequence ID" value="ARF08913.1"/>
    <property type="molecule type" value="Genomic_DNA"/>
</dbReference>
<sequence length="510" mass="59648">MESNSSKNNNNIDVFKNNRRNNENIDNRELIHQMNILRKEIAFLTKMMVSLANDEGLKIKRIKKIERDIIELRKENKNLRKRLNNKNNKENDSKGIFSKDKIIRDLNSDIIVQIEPIEFGEKNSDSNMNTLNPFDKIFDMLFKKNKDNKKDNKTDETETIEENETIDDNVKVEDMDINIKCLDDLIKLGELYVEKKGDMNITTEHKPKKYTNLYELNGKYYPINLETINKLSVPLQNLKSMIGLEKVKNSILDMILYYIQNFEKSNKNMLHTVIEGPPGVGKTELGRIIAQIYASMGVIKSDKFKVVRRTDLIGEYVGHTAHKTQRVIDEANGGVLFIDEAYSLGSNEGKDSFSKECIDTINQNLSEQKKNLIVIIAGYPNELEKCFFSFNPGLGRRFPFRYNIEGYNETELKDIFLKKVKDMKWNIDDNIEKEFIQDFFKTNLSKFCNYGGDIENLITMCKFCHSRRVIGKHPKYKRILNSVDITNGMNKFMEMKKSKQMDYYFRNMYL</sequence>
<evidence type="ECO:0000256" key="2">
    <source>
        <dbReference type="ARBA" id="ARBA00022741"/>
    </source>
</evidence>
<dbReference type="InterPro" id="IPR027417">
    <property type="entry name" value="P-loop_NTPase"/>
</dbReference>
<feature type="coiled-coil region" evidence="4">
    <location>
        <begin position="27"/>
        <end position="92"/>
    </location>
</feature>
<evidence type="ECO:0000256" key="3">
    <source>
        <dbReference type="ARBA" id="ARBA00022840"/>
    </source>
</evidence>
<dbReference type="Pfam" id="PF00004">
    <property type="entry name" value="AAA"/>
    <property type="match status" value="1"/>
</dbReference>
<feature type="domain" description="AAA+ ATPase" evidence="5">
    <location>
        <begin position="268"/>
        <end position="405"/>
    </location>
</feature>
<dbReference type="SUPFAM" id="SSF52540">
    <property type="entry name" value="P-loop containing nucleoside triphosphate hydrolases"/>
    <property type="match status" value="1"/>
</dbReference>
<dbReference type="PRINTS" id="PR00819">
    <property type="entry name" value="CBXCFQXSUPER"/>
</dbReference>
<name>A0A1V0SB36_9VIRU</name>
<dbReference type="InterPro" id="IPR000641">
    <property type="entry name" value="CbxX/CfxQ"/>
</dbReference>
<dbReference type="PANTHER" id="PTHR43392">
    <property type="entry name" value="AAA-TYPE ATPASE FAMILY PROTEIN / ANKYRIN REPEAT FAMILY PROTEIN"/>
    <property type="match status" value="1"/>
</dbReference>
<protein>
    <submittedName>
        <fullName evidence="6">AAA family ATPase</fullName>
    </submittedName>
</protein>
<dbReference type="GO" id="GO:0005524">
    <property type="term" value="F:ATP binding"/>
    <property type="evidence" value="ECO:0007669"/>
    <property type="project" value="UniProtKB-KW"/>
</dbReference>
<dbReference type="PANTHER" id="PTHR43392:SF2">
    <property type="entry name" value="AAA-TYPE ATPASE FAMILY PROTEIN _ ANKYRIN REPEAT FAMILY PROTEIN"/>
    <property type="match status" value="1"/>
</dbReference>
<reference evidence="6" key="1">
    <citation type="journal article" date="2017" name="Science">
        <title>Giant viruses with an expanded complement of translation system components.</title>
        <authorList>
            <person name="Schulz F."/>
            <person name="Yutin N."/>
            <person name="Ivanova N.N."/>
            <person name="Ortega D.R."/>
            <person name="Lee T.K."/>
            <person name="Vierheilig J."/>
            <person name="Daims H."/>
            <person name="Horn M."/>
            <person name="Wagner M."/>
            <person name="Jensen G.J."/>
            <person name="Kyrpides N.C."/>
            <person name="Koonin E.V."/>
            <person name="Woyke T."/>
        </authorList>
    </citation>
    <scope>NUCLEOTIDE SEQUENCE</scope>
    <source>
        <strain evidence="6">CTV1</strain>
    </source>
</reference>
<dbReference type="InterPro" id="IPR003593">
    <property type="entry name" value="AAA+_ATPase"/>
</dbReference>
<gene>
    <name evidence="6" type="ORF">Catovirus_1_963</name>
</gene>
<evidence type="ECO:0000313" key="6">
    <source>
        <dbReference type="EMBL" id="ARF08913.1"/>
    </source>
</evidence>
<dbReference type="InterPro" id="IPR050773">
    <property type="entry name" value="CbxX/CfxQ_RuBisCO_ESX"/>
</dbReference>
<dbReference type="InterPro" id="IPR003959">
    <property type="entry name" value="ATPase_AAA_core"/>
</dbReference>
<comment type="similarity">
    <text evidence="1">Belongs to the CbxX/CfxQ family.</text>
</comment>
<keyword evidence="3" id="KW-0067">ATP-binding</keyword>
<keyword evidence="4" id="KW-0175">Coiled coil</keyword>
<evidence type="ECO:0000256" key="1">
    <source>
        <dbReference type="ARBA" id="ARBA00010378"/>
    </source>
</evidence>